<dbReference type="InterPro" id="IPR000515">
    <property type="entry name" value="MetI-like"/>
</dbReference>
<feature type="transmembrane region" description="Helical" evidence="7">
    <location>
        <begin position="145"/>
        <end position="170"/>
    </location>
</feature>
<dbReference type="PROSITE" id="PS50928">
    <property type="entry name" value="ABC_TM1"/>
    <property type="match status" value="1"/>
</dbReference>
<reference evidence="10" key="1">
    <citation type="submission" date="2016-08" db="EMBL/GenBank/DDBJ databases">
        <authorList>
            <person name="Varghese N."/>
            <person name="Submissions Spin"/>
        </authorList>
    </citation>
    <scope>NUCLEOTIDE SEQUENCE [LARGE SCALE GENOMIC DNA]</scope>
    <source>
        <strain evidence="10">HAMBI 2971</strain>
    </source>
</reference>
<dbReference type="InterPro" id="IPR035906">
    <property type="entry name" value="MetI-like_sf"/>
</dbReference>
<dbReference type="InterPro" id="IPR050366">
    <property type="entry name" value="BP-dependent_transpt_permease"/>
</dbReference>
<dbReference type="AlphaFoldDB" id="A0A1C3WDG2"/>
<keyword evidence="10" id="KW-1185">Reference proteome</keyword>
<sequence length="300" mass="32390">MSKQTTMSHAANRGFGLRSLATMLVKCPPSTLLALPWVALMVGVAIFGPYISPYDIAATDLRARLRPPVFFEGGDWNHVLGTDQLGRDVLSRLIYSVRTSMTIGVISTFIAASLGIFLGFLAAHARGRLEQFILLLIDVQAAMPFMIVALAVLAFFGNNLLMFTILLGFFGWERIARLARGLAMSASAQGYTIAVKDLGGSPLRVYGLHILPNVASSLIVAMTLNLPEVILLESGLSFLGLGVQPPLSSLGNMVGSARDLMERAPWLVLMPSLVIMLTALSISLLGDWFRDQANPSSNDR</sequence>
<dbReference type="EMBL" id="FMAH01000027">
    <property type="protein sequence ID" value="SCB38197.1"/>
    <property type="molecule type" value="Genomic_DNA"/>
</dbReference>
<keyword evidence="5 7" id="KW-1133">Transmembrane helix</keyword>
<proteinExistence type="inferred from homology"/>
<feature type="transmembrane region" description="Helical" evidence="7">
    <location>
        <begin position="32"/>
        <end position="52"/>
    </location>
</feature>
<dbReference type="InterPro" id="IPR025966">
    <property type="entry name" value="OppC_N"/>
</dbReference>
<evidence type="ECO:0000313" key="10">
    <source>
        <dbReference type="Proteomes" id="UP000199435"/>
    </source>
</evidence>
<keyword evidence="3" id="KW-1003">Cell membrane</keyword>
<organism evidence="9 10">
    <name type="scientific">Rhizobium miluonense</name>
    <dbReference type="NCBI Taxonomy" id="411945"/>
    <lineage>
        <taxon>Bacteria</taxon>
        <taxon>Pseudomonadati</taxon>
        <taxon>Pseudomonadota</taxon>
        <taxon>Alphaproteobacteria</taxon>
        <taxon>Hyphomicrobiales</taxon>
        <taxon>Rhizobiaceae</taxon>
        <taxon>Rhizobium/Agrobacterium group</taxon>
        <taxon>Rhizobium</taxon>
    </lineage>
</organism>
<evidence type="ECO:0000256" key="1">
    <source>
        <dbReference type="ARBA" id="ARBA00004651"/>
    </source>
</evidence>
<dbReference type="GO" id="GO:0005886">
    <property type="term" value="C:plasma membrane"/>
    <property type="evidence" value="ECO:0007669"/>
    <property type="project" value="UniProtKB-SubCell"/>
</dbReference>
<dbReference type="PANTHER" id="PTHR43386">
    <property type="entry name" value="OLIGOPEPTIDE TRANSPORT SYSTEM PERMEASE PROTEIN APPC"/>
    <property type="match status" value="1"/>
</dbReference>
<evidence type="ECO:0000256" key="2">
    <source>
        <dbReference type="ARBA" id="ARBA00022448"/>
    </source>
</evidence>
<evidence type="ECO:0000259" key="8">
    <source>
        <dbReference type="PROSITE" id="PS50928"/>
    </source>
</evidence>
<dbReference type="Pfam" id="PF00528">
    <property type="entry name" value="BPD_transp_1"/>
    <property type="match status" value="1"/>
</dbReference>
<dbReference type="CDD" id="cd06261">
    <property type="entry name" value="TM_PBP2"/>
    <property type="match status" value="1"/>
</dbReference>
<feature type="transmembrane region" description="Helical" evidence="7">
    <location>
        <begin position="266"/>
        <end position="286"/>
    </location>
</feature>
<dbReference type="PANTHER" id="PTHR43386:SF25">
    <property type="entry name" value="PEPTIDE ABC TRANSPORTER PERMEASE PROTEIN"/>
    <property type="match status" value="1"/>
</dbReference>
<name>A0A1C3WDG2_9HYPH</name>
<dbReference type="Pfam" id="PF12911">
    <property type="entry name" value="OppC_N"/>
    <property type="match status" value="1"/>
</dbReference>
<evidence type="ECO:0000256" key="7">
    <source>
        <dbReference type="RuleBase" id="RU363032"/>
    </source>
</evidence>
<protein>
    <submittedName>
        <fullName evidence="9">Peptide/nickel transport system permease protein</fullName>
    </submittedName>
</protein>
<dbReference type="STRING" id="411945.GA0061102_102776"/>
<dbReference type="Proteomes" id="UP000199435">
    <property type="component" value="Unassembled WGS sequence"/>
</dbReference>
<accession>A0A1C3WDG2</accession>
<dbReference type="Gene3D" id="1.10.3720.10">
    <property type="entry name" value="MetI-like"/>
    <property type="match status" value="1"/>
</dbReference>
<evidence type="ECO:0000256" key="4">
    <source>
        <dbReference type="ARBA" id="ARBA00022692"/>
    </source>
</evidence>
<keyword evidence="6 7" id="KW-0472">Membrane</keyword>
<comment type="subcellular location">
    <subcellularLocation>
        <location evidence="1 7">Cell membrane</location>
        <topology evidence="1 7">Multi-pass membrane protein</topology>
    </subcellularLocation>
</comment>
<keyword evidence="2 7" id="KW-0813">Transport</keyword>
<keyword evidence="4 7" id="KW-0812">Transmembrane</keyword>
<evidence type="ECO:0000256" key="5">
    <source>
        <dbReference type="ARBA" id="ARBA00022989"/>
    </source>
</evidence>
<dbReference type="SUPFAM" id="SSF161098">
    <property type="entry name" value="MetI-like"/>
    <property type="match status" value="1"/>
</dbReference>
<evidence type="ECO:0000256" key="3">
    <source>
        <dbReference type="ARBA" id="ARBA00022475"/>
    </source>
</evidence>
<evidence type="ECO:0000256" key="6">
    <source>
        <dbReference type="ARBA" id="ARBA00023136"/>
    </source>
</evidence>
<gene>
    <name evidence="9" type="ORF">GA0061102_102776</name>
</gene>
<comment type="similarity">
    <text evidence="7">Belongs to the binding-protein-dependent transport system permease family.</text>
</comment>
<feature type="domain" description="ABC transmembrane type-1" evidence="8">
    <location>
        <begin position="97"/>
        <end position="286"/>
    </location>
</feature>
<feature type="transmembrane region" description="Helical" evidence="7">
    <location>
        <begin position="101"/>
        <end position="125"/>
    </location>
</feature>
<evidence type="ECO:0000313" key="9">
    <source>
        <dbReference type="EMBL" id="SCB38197.1"/>
    </source>
</evidence>
<dbReference type="GO" id="GO:0055085">
    <property type="term" value="P:transmembrane transport"/>
    <property type="evidence" value="ECO:0007669"/>
    <property type="project" value="InterPro"/>
</dbReference>